<evidence type="ECO:0000313" key="1">
    <source>
        <dbReference type="EMBL" id="RRT63771.1"/>
    </source>
</evidence>
<accession>A0A426ZIJ3</accession>
<dbReference type="AlphaFoldDB" id="A0A426ZIJ3"/>
<name>A0A426ZIJ3_ENSVE</name>
<comment type="caution">
    <text evidence="1">The sequence shown here is derived from an EMBL/GenBank/DDBJ whole genome shotgun (WGS) entry which is preliminary data.</text>
</comment>
<protein>
    <submittedName>
        <fullName evidence="1">Uncharacterized protein</fullName>
    </submittedName>
</protein>
<evidence type="ECO:0000313" key="2">
    <source>
        <dbReference type="Proteomes" id="UP000287651"/>
    </source>
</evidence>
<sequence>MGSRTSKVLEKNMMVINFGKSSSIDFSCIVSKIQNTGHSQRMPMGSRTSMILQKNAMIINFA</sequence>
<reference evidence="1 2" key="1">
    <citation type="journal article" date="2014" name="Agronomy (Basel)">
        <title>A Draft Genome Sequence for Ensete ventricosum, the Drought-Tolerant Tree Against Hunger.</title>
        <authorList>
            <person name="Harrison J."/>
            <person name="Moore K.A."/>
            <person name="Paszkiewicz K."/>
            <person name="Jones T."/>
            <person name="Grant M."/>
            <person name="Ambacheew D."/>
            <person name="Muzemil S."/>
            <person name="Studholme D.J."/>
        </authorList>
    </citation>
    <scope>NUCLEOTIDE SEQUENCE [LARGE SCALE GENOMIC DNA]</scope>
</reference>
<dbReference type="Proteomes" id="UP000287651">
    <property type="component" value="Unassembled WGS sequence"/>
</dbReference>
<gene>
    <name evidence="1" type="ORF">B296_00006314</name>
</gene>
<proteinExistence type="predicted"/>
<organism evidence="1 2">
    <name type="scientific">Ensete ventricosum</name>
    <name type="common">Abyssinian banana</name>
    <name type="synonym">Musa ensete</name>
    <dbReference type="NCBI Taxonomy" id="4639"/>
    <lineage>
        <taxon>Eukaryota</taxon>
        <taxon>Viridiplantae</taxon>
        <taxon>Streptophyta</taxon>
        <taxon>Embryophyta</taxon>
        <taxon>Tracheophyta</taxon>
        <taxon>Spermatophyta</taxon>
        <taxon>Magnoliopsida</taxon>
        <taxon>Liliopsida</taxon>
        <taxon>Zingiberales</taxon>
        <taxon>Musaceae</taxon>
        <taxon>Ensete</taxon>
    </lineage>
</organism>
<dbReference type="EMBL" id="AMZH03006464">
    <property type="protein sequence ID" value="RRT63771.1"/>
    <property type="molecule type" value="Genomic_DNA"/>
</dbReference>